<dbReference type="GO" id="GO:0009252">
    <property type="term" value="P:peptidoglycan biosynthetic process"/>
    <property type="evidence" value="ECO:0007669"/>
    <property type="project" value="UniProtKB-UniRule"/>
</dbReference>
<feature type="binding site" evidence="10">
    <location>
        <begin position="136"/>
        <end position="142"/>
    </location>
    <ligand>
        <name>ATP</name>
        <dbReference type="ChEBI" id="CHEBI:30616"/>
    </ligand>
</feature>
<evidence type="ECO:0000256" key="6">
    <source>
        <dbReference type="ARBA" id="ARBA00022960"/>
    </source>
</evidence>
<dbReference type="InterPro" id="IPR013221">
    <property type="entry name" value="Mur_ligase_cen"/>
</dbReference>
<dbReference type="AlphaFoldDB" id="A0A0A2DMM5"/>
<reference evidence="15 16" key="1">
    <citation type="submission" date="2014-10" db="EMBL/GenBank/DDBJ databases">
        <title>Whole Genome sequence of Corynebacterium auriscanis strain CIP 106629.</title>
        <authorList>
            <person name="Hassan S.S."/>
            <person name="Jamal S.B."/>
            <person name="Tiwari S."/>
            <person name="Oliveira L.D.C."/>
            <person name="Souza F."/>
            <person name="Mariano D.C."/>
            <person name="Almeida S."/>
            <person name="Dorella F."/>
            <person name="Pereira F."/>
            <person name="Carvalho A."/>
            <person name="Leal C.A."/>
            <person name="Soares S.D.C."/>
            <person name="Figueiredo H.C."/>
            <person name="Silva A."/>
            <person name="Azevedo V.A."/>
        </authorList>
    </citation>
    <scope>NUCLEOTIDE SEQUENCE [LARGE SCALE GENOMIC DNA]</scope>
    <source>
        <strain evidence="15 16">CIP 106629</strain>
    </source>
</reference>
<keyword evidence="5 10" id="KW-0067">ATP-binding</keyword>
<dbReference type="GO" id="GO:0047480">
    <property type="term" value="F:UDP-N-acetylmuramoyl-tripeptide-D-alanyl-D-alanine ligase activity"/>
    <property type="evidence" value="ECO:0007669"/>
    <property type="project" value="UniProtKB-UniRule"/>
</dbReference>
<dbReference type="EC" id="6.3.2.10" evidence="10 11"/>
<evidence type="ECO:0000259" key="13">
    <source>
        <dbReference type="Pfam" id="PF02875"/>
    </source>
</evidence>
<feature type="domain" description="Mur ligase C-terminal" evidence="13">
    <location>
        <begin position="356"/>
        <end position="484"/>
    </location>
</feature>
<dbReference type="GO" id="GO:0005524">
    <property type="term" value="F:ATP binding"/>
    <property type="evidence" value="ECO:0007669"/>
    <property type="project" value="UniProtKB-UniRule"/>
</dbReference>
<evidence type="ECO:0000313" key="16">
    <source>
        <dbReference type="Proteomes" id="UP000030145"/>
    </source>
</evidence>
<evidence type="ECO:0000256" key="7">
    <source>
        <dbReference type="ARBA" id="ARBA00022984"/>
    </source>
</evidence>
<keyword evidence="8 10" id="KW-0131">Cell cycle</keyword>
<dbReference type="Pfam" id="PF02875">
    <property type="entry name" value="Mur_ligase_C"/>
    <property type="match status" value="1"/>
</dbReference>
<comment type="subcellular location">
    <subcellularLocation>
        <location evidence="10 11">Cytoplasm</location>
    </subcellularLocation>
</comment>
<evidence type="ECO:0000259" key="12">
    <source>
        <dbReference type="Pfam" id="PF01225"/>
    </source>
</evidence>
<comment type="caution">
    <text evidence="15">The sequence shown here is derived from an EMBL/GenBank/DDBJ whole genome shotgun (WGS) entry which is preliminary data.</text>
</comment>
<keyword evidence="6 10" id="KW-0133">Cell shape</keyword>
<evidence type="ECO:0000256" key="1">
    <source>
        <dbReference type="ARBA" id="ARBA00022490"/>
    </source>
</evidence>
<comment type="function">
    <text evidence="10 11">Involved in cell wall formation. Catalyzes the final step in the synthesis of UDP-N-acetylmuramoyl-pentapeptide, the precursor of murein.</text>
</comment>
<evidence type="ECO:0000256" key="4">
    <source>
        <dbReference type="ARBA" id="ARBA00022741"/>
    </source>
</evidence>
<feature type="domain" description="Mur ligase central" evidence="14">
    <location>
        <begin position="134"/>
        <end position="331"/>
    </location>
</feature>
<evidence type="ECO:0000256" key="8">
    <source>
        <dbReference type="ARBA" id="ARBA00023306"/>
    </source>
</evidence>
<gene>
    <name evidence="10" type="primary">murF</name>
    <name evidence="15" type="ORF">MA47_03480</name>
</gene>
<dbReference type="Pfam" id="PF01225">
    <property type="entry name" value="Mur_ligase"/>
    <property type="match status" value="1"/>
</dbReference>
<dbReference type="Gene3D" id="3.40.1190.10">
    <property type="entry name" value="Mur-like, catalytic domain"/>
    <property type="match status" value="1"/>
</dbReference>
<dbReference type="Pfam" id="PF08245">
    <property type="entry name" value="Mur_ligase_M"/>
    <property type="match status" value="1"/>
</dbReference>
<evidence type="ECO:0000256" key="2">
    <source>
        <dbReference type="ARBA" id="ARBA00022598"/>
    </source>
</evidence>
<dbReference type="InterPro" id="IPR035911">
    <property type="entry name" value="MurE/MurF_N"/>
</dbReference>
<protein>
    <recommendedName>
        <fullName evidence="10 11">UDP-N-acetylmuramoyl-tripeptide--D-alanyl-D-alanine ligase</fullName>
        <ecNumber evidence="10 11">6.3.2.10</ecNumber>
    </recommendedName>
    <alternativeName>
        <fullName evidence="10">D-alanyl-D-alanine-adding enzyme</fullName>
    </alternativeName>
</protein>
<evidence type="ECO:0000313" key="15">
    <source>
        <dbReference type="EMBL" id="KGM19194.1"/>
    </source>
</evidence>
<dbReference type="UniPathway" id="UPA00219"/>
<dbReference type="InterPro" id="IPR036565">
    <property type="entry name" value="Mur-like_cat_sf"/>
</dbReference>
<keyword evidence="7 10" id="KW-0573">Peptidoglycan synthesis</keyword>
<dbReference type="GO" id="GO:0071555">
    <property type="term" value="P:cell wall organization"/>
    <property type="evidence" value="ECO:0007669"/>
    <property type="project" value="UniProtKB-KW"/>
</dbReference>
<comment type="catalytic activity">
    <reaction evidence="10 11">
        <text>D-alanyl-D-alanine + UDP-N-acetyl-alpha-D-muramoyl-L-alanyl-gamma-D-glutamyl-meso-2,6-diaminopimelate + ATP = UDP-N-acetyl-alpha-D-muramoyl-L-alanyl-gamma-D-glutamyl-meso-2,6-diaminopimeloyl-D-alanyl-D-alanine + ADP + phosphate + H(+)</text>
        <dbReference type="Rhea" id="RHEA:28374"/>
        <dbReference type="ChEBI" id="CHEBI:15378"/>
        <dbReference type="ChEBI" id="CHEBI:30616"/>
        <dbReference type="ChEBI" id="CHEBI:43474"/>
        <dbReference type="ChEBI" id="CHEBI:57822"/>
        <dbReference type="ChEBI" id="CHEBI:61386"/>
        <dbReference type="ChEBI" id="CHEBI:83905"/>
        <dbReference type="ChEBI" id="CHEBI:456216"/>
        <dbReference type="EC" id="6.3.2.10"/>
    </reaction>
</comment>
<dbReference type="PANTHER" id="PTHR43024:SF1">
    <property type="entry name" value="UDP-N-ACETYLMURAMOYL-TRIPEPTIDE--D-ALANYL-D-ALANINE LIGASE"/>
    <property type="match status" value="1"/>
</dbReference>
<dbReference type="HAMAP" id="MF_02019">
    <property type="entry name" value="MurF"/>
    <property type="match status" value="1"/>
</dbReference>
<organism evidence="15 16">
    <name type="scientific">Corynebacterium auriscanis</name>
    <dbReference type="NCBI Taxonomy" id="99807"/>
    <lineage>
        <taxon>Bacteria</taxon>
        <taxon>Bacillati</taxon>
        <taxon>Actinomycetota</taxon>
        <taxon>Actinomycetes</taxon>
        <taxon>Mycobacteriales</taxon>
        <taxon>Corynebacteriaceae</taxon>
        <taxon>Corynebacterium</taxon>
    </lineage>
</organism>
<dbReference type="PANTHER" id="PTHR43024">
    <property type="entry name" value="UDP-N-ACETYLMURAMOYL-TRIPEPTIDE--D-ALANYL-D-ALANINE LIGASE"/>
    <property type="match status" value="1"/>
</dbReference>
<dbReference type="Proteomes" id="UP000030145">
    <property type="component" value="Unassembled WGS sequence"/>
</dbReference>
<evidence type="ECO:0000256" key="3">
    <source>
        <dbReference type="ARBA" id="ARBA00022618"/>
    </source>
</evidence>
<dbReference type="SUPFAM" id="SSF53623">
    <property type="entry name" value="MurD-like peptide ligases, catalytic domain"/>
    <property type="match status" value="1"/>
</dbReference>
<dbReference type="GO" id="GO:0008360">
    <property type="term" value="P:regulation of cell shape"/>
    <property type="evidence" value="ECO:0007669"/>
    <property type="project" value="UniProtKB-KW"/>
</dbReference>
<dbReference type="GO" id="GO:0008766">
    <property type="term" value="F:UDP-N-acetylmuramoylalanyl-D-glutamyl-2,6-diaminopimelate-D-alanyl-D-alanine ligase activity"/>
    <property type="evidence" value="ECO:0007669"/>
    <property type="project" value="RHEA"/>
</dbReference>
<evidence type="ECO:0000256" key="10">
    <source>
        <dbReference type="HAMAP-Rule" id="MF_02019"/>
    </source>
</evidence>
<dbReference type="InterPro" id="IPR004101">
    <property type="entry name" value="Mur_ligase_C"/>
</dbReference>
<name>A0A0A2DMM5_9CORY</name>
<dbReference type="EMBL" id="JRVJ01000003">
    <property type="protein sequence ID" value="KGM19194.1"/>
    <property type="molecule type" value="Genomic_DNA"/>
</dbReference>
<keyword evidence="1 10" id="KW-0963">Cytoplasm</keyword>
<sequence>MIELTVGKIAEITGGELVDGADPDAPVLGPVEFDSRRIEPGGIFMALPGAQVDGHDFAESAGEQGAALLIVGKPVGVPALVAPEAGISQEASNASAFEHDTQGHGAAVLAAVDRLARFNTDVLVADHGMTVVGVTGSAGKTSTKDLIGAILRVAGPTVAPPGSFNNEIGLPYTALRAGVGTKFLVSEMSARGVGHIRHLTEVTPPNIGVVLNVGSAHLGEFGSRDAIAQAKGELVEALLPTGLAVLNADDDKVSAMSARTDARVVRFSTNRSTCISAGREVPVDYYASDVELDEVARARFMLHHPHGEPVRVELGVFGAHQVSNALAAAAVGMECGISADNVAQALCQHVAASVNRMDVRTRARDGVTIINDSYNANPESMRAGIDALAYTASGRDGAESWAVLGQMGELGDDATEEHAELGHALRQRRICHAVIVGNGVNQQALAHAAREDGVDTHIVENTDAAVNFLDYSLHKNDVVLIKASYSDGLWAVAEGLLLGEEEGA</sequence>
<keyword evidence="3 10" id="KW-0132">Cell division</keyword>
<dbReference type="RefSeq" id="WP_035113405.1">
    <property type="nucleotide sequence ID" value="NZ_CP047046.1"/>
</dbReference>
<dbReference type="SUPFAM" id="SSF63418">
    <property type="entry name" value="MurE/MurF N-terminal domain"/>
    <property type="match status" value="1"/>
</dbReference>
<keyword evidence="4 10" id="KW-0547">Nucleotide-binding</keyword>
<evidence type="ECO:0000256" key="9">
    <source>
        <dbReference type="ARBA" id="ARBA00023316"/>
    </source>
</evidence>
<dbReference type="InterPro" id="IPR000713">
    <property type="entry name" value="Mur_ligase_N"/>
</dbReference>
<dbReference type="GO" id="GO:0051301">
    <property type="term" value="P:cell division"/>
    <property type="evidence" value="ECO:0007669"/>
    <property type="project" value="UniProtKB-KW"/>
</dbReference>
<dbReference type="Gene3D" id="3.40.1390.10">
    <property type="entry name" value="MurE/MurF, N-terminal domain"/>
    <property type="match status" value="1"/>
</dbReference>
<feature type="domain" description="Mur ligase N-terminal catalytic" evidence="12">
    <location>
        <begin position="31"/>
        <end position="78"/>
    </location>
</feature>
<evidence type="ECO:0000256" key="11">
    <source>
        <dbReference type="RuleBase" id="RU004136"/>
    </source>
</evidence>
<proteinExistence type="inferred from homology"/>
<evidence type="ECO:0000259" key="14">
    <source>
        <dbReference type="Pfam" id="PF08245"/>
    </source>
</evidence>
<dbReference type="InterPro" id="IPR051046">
    <property type="entry name" value="MurCDEF_CellWall_CoF430Synth"/>
</dbReference>
<dbReference type="InterPro" id="IPR005863">
    <property type="entry name" value="UDP-N-AcMur_synth"/>
</dbReference>
<keyword evidence="2 10" id="KW-0436">Ligase</keyword>
<dbReference type="SUPFAM" id="SSF53244">
    <property type="entry name" value="MurD-like peptide ligases, peptide-binding domain"/>
    <property type="match status" value="1"/>
</dbReference>
<dbReference type="NCBIfam" id="TIGR01143">
    <property type="entry name" value="murF"/>
    <property type="match status" value="1"/>
</dbReference>
<dbReference type="InterPro" id="IPR036615">
    <property type="entry name" value="Mur_ligase_C_dom_sf"/>
</dbReference>
<evidence type="ECO:0000256" key="5">
    <source>
        <dbReference type="ARBA" id="ARBA00022840"/>
    </source>
</evidence>
<dbReference type="GO" id="GO:0005737">
    <property type="term" value="C:cytoplasm"/>
    <property type="evidence" value="ECO:0007669"/>
    <property type="project" value="UniProtKB-SubCell"/>
</dbReference>
<dbReference type="GeneID" id="300552546"/>
<comment type="similarity">
    <text evidence="10">Belongs to the MurCDEF family. MurF subfamily.</text>
</comment>
<keyword evidence="16" id="KW-1185">Reference proteome</keyword>
<dbReference type="Gene3D" id="3.90.190.20">
    <property type="entry name" value="Mur ligase, C-terminal domain"/>
    <property type="match status" value="1"/>
</dbReference>
<comment type="pathway">
    <text evidence="10 11">Cell wall biogenesis; peptidoglycan biosynthesis.</text>
</comment>
<keyword evidence="9 10" id="KW-0961">Cell wall biogenesis/degradation</keyword>
<accession>A0A0A2DMM5</accession>